<dbReference type="EMBL" id="BJYL01000038">
    <property type="protein sequence ID" value="GEN84486.1"/>
    <property type="molecule type" value="Genomic_DNA"/>
</dbReference>
<organism evidence="3 4">
    <name type="scientific">Sporosarcina luteola</name>
    <dbReference type="NCBI Taxonomy" id="582850"/>
    <lineage>
        <taxon>Bacteria</taxon>
        <taxon>Bacillati</taxon>
        <taxon>Bacillota</taxon>
        <taxon>Bacilli</taxon>
        <taxon>Bacillales</taxon>
        <taxon>Caryophanaceae</taxon>
        <taxon>Sporosarcina</taxon>
    </lineage>
</organism>
<comment type="caution">
    <text evidence="3">The sequence shown here is derived from an EMBL/GenBank/DDBJ whole genome shotgun (WGS) entry which is preliminary data.</text>
</comment>
<dbReference type="SUPFAM" id="SSF46785">
    <property type="entry name" value="Winged helix' DNA-binding domain"/>
    <property type="match status" value="1"/>
</dbReference>
<dbReference type="InterPro" id="IPR036390">
    <property type="entry name" value="WH_DNA-bd_sf"/>
</dbReference>
<feature type="domain" description="HTH marR-type" evidence="2">
    <location>
        <begin position="1"/>
        <end position="137"/>
    </location>
</feature>
<reference evidence="3 4" key="1">
    <citation type="submission" date="2019-07" db="EMBL/GenBank/DDBJ databases">
        <title>Whole genome shotgun sequence of Sporosarcina luteola NBRC 105378.</title>
        <authorList>
            <person name="Hosoyama A."/>
            <person name="Uohara A."/>
            <person name="Ohji S."/>
            <person name="Ichikawa N."/>
        </authorList>
    </citation>
    <scope>NUCLEOTIDE SEQUENCE [LARGE SCALE GENOMIC DNA]</scope>
    <source>
        <strain evidence="3 4">NBRC 105378</strain>
    </source>
</reference>
<gene>
    <name evidence="3" type="ORF">SLU01_27980</name>
</gene>
<evidence type="ECO:0000313" key="3">
    <source>
        <dbReference type="EMBL" id="GEN84486.1"/>
    </source>
</evidence>
<dbReference type="Proteomes" id="UP000321901">
    <property type="component" value="Unassembled WGS sequence"/>
</dbReference>
<dbReference type="InterPro" id="IPR036388">
    <property type="entry name" value="WH-like_DNA-bd_sf"/>
</dbReference>
<dbReference type="AlphaFoldDB" id="A0A511ZAJ8"/>
<accession>A0A511ZAJ8</accession>
<dbReference type="Gene3D" id="1.10.10.10">
    <property type="entry name" value="Winged helix-like DNA-binding domain superfamily/Winged helix DNA-binding domain"/>
    <property type="match status" value="1"/>
</dbReference>
<evidence type="ECO:0000259" key="2">
    <source>
        <dbReference type="PROSITE" id="PS50995"/>
    </source>
</evidence>
<protein>
    <submittedName>
        <fullName evidence="3">MarR family transcriptional regulator</fullName>
    </submittedName>
</protein>
<dbReference type="GO" id="GO:0003677">
    <property type="term" value="F:DNA binding"/>
    <property type="evidence" value="ECO:0007669"/>
    <property type="project" value="UniProtKB-KW"/>
</dbReference>
<dbReference type="Pfam" id="PF01047">
    <property type="entry name" value="MarR"/>
    <property type="match status" value="1"/>
</dbReference>
<dbReference type="InterPro" id="IPR039422">
    <property type="entry name" value="MarR/SlyA-like"/>
</dbReference>
<keyword evidence="4" id="KW-1185">Reference proteome</keyword>
<dbReference type="GO" id="GO:0006950">
    <property type="term" value="P:response to stress"/>
    <property type="evidence" value="ECO:0007669"/>
    <property type="project" value="TreeGrafter"/>
</dbReference>
<keyword evidence="1" id="KW-0238">DNA-binding</keyword>
<dbReference type="PANTHER" id="PTHR33164">
    <property type="entry name" value="TRANSCRIPTIONAL REGULATOR, MARR FAMILY"/>
    <property type="match status" value="1"/>
</dbReference>
<dbReference type="GO" id="GO:0003700">
    <property type="term" value="F:DNA-binding transcription factor activity"/>
    <property type="evidence" value="ECO:0007669"/>
    <property type="project" value="InterPro"/>
</dbReference>
<dbReference type="PRINTS" id="PR00598">
    <property type="entry name" value="HTHMARR"/>
</dbReference>
<dbReference type="PROSITE" id="PS50995">
    <property type="entry name" value="HTH_MARR_2"/>
    <property type="match status" value="1"/>
</dbReference>
<name>A0A511ZAJ8_9BACL</name>
<evidence type="ECO:0000256" key="1">
    <source>
        <dbReference type="ARBA" id="ARBA00023125"/>
    </source>
</evidence>
<evidence type="ECO:0000313" key="4">
    <source>
        <dbReference type="Proteomes" id="UP000321901"/>
    </source>
</evidence>
<dbReference type="InterPro" id="IPR000835">
    <property type="entry name" value="HTH_MarR-typ"/>
</dbReference>
<dbReference type="PANTHER" id="PTHR33164:SF43">
    <property type="entry name" value="HTH-TYPE TRANSCRIPTIONAL REPRESSOR YETL"/>
    <property type="match status" value="1"/>
</dbReference>
<proteinExistence type="predicted"/>
<dbReference type="SMART" id="SM00347">
    <property type="entry name" value="HTH_MARR"/>
    <property type="match status" value="1"/>
</dbReference>
<dbReference type="OrthoDB" id="166070at2"/>
<sequence>MKEETIFDIIHNMDKFTNNLIIQWNKIFNEELGVSHILLLGHLASKGKSRPSDIAKVLGLTPPTVTHLSEKLVKKKLAVRSTDEEDRRIVYLSITEAGKEILQRANLEGQILRRNLFEKLTIEEQQQMLRIYQKLNE</sequence>
<dbReference type="RefSeq" id="WP_147059376.1">
    <property type="nucleotide sequence ID" value="NZ_BJYL01000038.1"/>
</dbReference>